<sequence>MCCERMDYVQVQIGLEDLEPGGTKRGRSEEHTEPPAVLSAEAPGPLENPKPPQLLCCPHCTTRCGRKEDLMEHMSEHSERPYVCLQCGKSYTQRANLQNHLLIHNGEKPFSCSQCDRSFTRKGDLKKHIIVHFDERPFTCHICGNNFRHQGNLTSHLKIHTSERVQPSSQSDSSIRRLCNFSNPLLFQAGESLPFSCETCGQRFSVSSHLRRHQRWHDRA</sequence>
<evidence type="ECO:0000256" key="2">
    <source>
        <dbReference type="ARBA" id="ARBA00006991"/>
    </source>
</evidence>
<dbReference type="Proteomes" id="UP000316079">
    <property type="component" value="Unassembled WGS sequence"/>
</dbReference>
<evidence type="ECO:0000256" key="11">
    <source>
        <dbReference type="PROSITE-ProRule" id="PRU00042"/>
    </source>
</evidence>
<proteinExistence type="inferred from homology"/>
<protein>
    <recommendedName>
        <fullName evidence="13">C2H2-type domain-containing protein</fullName>
    </recommendedName>
</protein>
<keyword evidence="4" id="KW-0677">Repeat</keyword>
<feature type="region of interest" description="Disordered" evidence="12">
    <location>
        <begin position="14"/>
        <end position="44"/>
    </location>
</feature>
<evidence type="ECO:0000256" key="3">
    <source>
        <dbReference type="ARBA" id="ARBA00022723"/>
    </source>
</evidence>
<evidence type="ECO:0000256" key="7">
    <source>
        <dbReference type="ARBA" id="ARBA00023015"/>
    </source>
</evidence>
<comment type="caution">
    <text evidence="14">The sequence shown here is derived from an EMBL/GenBank/DDBJ whole genome shotgun (WGS) entry which is preliminary data.</text>
</comment>
<dbReference type="GO" id="GO:0000978">
    <property type="term" value="F:RNA polymerase II cis-regulatory region sequence-specific DNA binding"/>
    <property type="evidence" value="ECO:0007669"/>
    <property type="project" value="TreeGrafter"/>
</dbReference>
<name>A0A553MSN3_9TELE</name>
<comment type="subcellular location">
    <subcellularLocation>
        <location evidence="1">Nucleus</location>
    </subcellularLocation>
</comment>
<evidence type="ECO:0000256" key="5">
    <source>
        <dbReference type="ARBA" id="ARBA00022771"/>
    </source>
</evidence>
<dbReference type="EMBL" id="SRMA01027293">
    <property type="protein sequence ID" value="TRY56190.1"/>
    <property type="molecule type" value="Genomic_DNA"/>
</dbReference>
<evidence type="ECO:0000256" key="6">
    <source>
        <dbReference type="ARBA" id="ARBA00022833"/>
    </source>
</evidence>
<evidence type="ECO:0000313" key="14">
    <source>
        <dbReference type="EMBL" id="TRY56190.1"/>
    </source>
</evidence>
<dbReference type="PANTHER" id="PTHR14003:SF23">
    <property type="entry name" value="ZINC FINGER PROTEIN 143"/>
    <property type="match status" value="1"/>
</dbReference>
<dbReference type="SMART" id="SM00355">
    <property type="entry name" value="ZnF_C2H2"/>
    <property type="match status" value="5"/>
</dbReference>
<dbReference type="Gene3D" id="3.30.160.60">
    <property type="entry name" value="Classic Zinc Finger"/>
    <property type="match status" value="4"/>
</dbReference>
<dbReference type="GO" id="GO:0000785">
    <property type="term" value="C:chromatin"/>
    <property type="evidence" value="ECO:0007669"/>
    <property type="project" value="TreeGrafter"/>
</dbReference>
<dbReference type="FunFam" id="3.30.160.60:FF:000065">
    <property type="entry name" value="B-cell CLL/lymphoma 6, member B"/>
    <property type="match status" value="1"/>
</dbReference>
<dbReference type="Pfam" id="PF00096">
    <property type="entry name" value="zf-C2H2"/>
    <property type="match status" value="4"/>
</dbReference>
<dbReference type="GO" id="GO:0008270">
    <property type="term" value="F:zinc ion binding"/>
    <property type="evidence" value="ECO:0007669"/>
    <property type="project" value="UniProtKB-KW"/>
</dbReference>
<organism evidence="14 15">
    <name type="scientific">Danionella cerebrum</name>
    <dbReference type="NCBI Taxonomy" id="2873325"/>
    <lineage>
        <taxon>Eukaryota</taxon>
        <taxon>Metazoa</taxon>
        <taxon>Chordata</taxon>
        <taxon>Craniata</taxon>
        <taxon>Vertebrata</taxon>
        <taxon>Euteleostomi</taxon>
        <taxon>Actinopterygii</taxon>
        <taxon>Neopterygii</taxon>
        <taxon>Teleostei</taxon>
        <taxon>Ostariophysi</taxon>
        <taxon>Cypriniformes</taxon>
        <taxon>Danionidae</taxon>
        <taxon>Danioninae</taxon>
        <taxon>Danionella</taxon>
    </lineage>
</organism>
<keyword evidence="9" id="KW-0804">Transcription</keyword>
<dbReference type="InterPro" id="IPR036236">
    <property type="entry name" value="Znf_C2H2_sf"/>
</dbReference>
<dbReference type="GO" id="GO:0005667">
    <property type="term" value="C:transcription regulator complex"/>
    <property type="evidence" value="ECO:0007669"/>
    <property type="project" value="TreeGrafter"/>
</dbReference>
<dbReference type="FunFam" id="3.30.160.60:FF:001480">
    <property type="entry name" value="Si:cabz01071911.3"/>
    <property type="match status" value="1"/>
</dbReference>
<evidence type="ECO:0000256" key="8">
    <source>
        <dbReference type="ARBA" id="ARBA00023125"/>
    </source>
</evidence>
<dbReference type="FunFam" id="3.30.160.60:FF:000100">
    <property type="entry name" value="Zinc finger 45-like"/>
    <property type="match status" value="1"/>
</dbReference>
<evidence type="ECO:0000256" key="10">
    <source>
        <dbReference type="ARBA" id="ARBA00023242"/>
    </source>
</evidence>
<dbReference type="AlphaFoldDB" id="A0A553MSN3"/>
<feature type="domain" description="C2H2-type" evidence="13">
    <location>
        <begin position="82"/>
        <end position="109"/>
    </location>
</feature>
<dbReference type="FunFam" id="3.30.160.60:FF:000711">
    <property type="entry name" value="zinc finger protein 697"/>
    <property type="match status" value="1"/>
</dbReference>
<evidence type="ECO:0000313" key="15">
    <source>
        <dbReference type="Proteomes" id="UP000316079"/>
    </source>
</evidence>
<keyword evidence="6" id="KW-0862">Zinc</keyword>
<dbReference type="PANTHER" id="PTHR14003">
    <property type="entry name" value="TRANSCRIPTIONAL REPRESSOR PROTEIN YY"/>
    <property type="match status" value="1"/>
</dbReference>
<dbReference type="GO" id="GO:0000981">
    <property type="term" value="F:DNA-binding transcription factor activity, RNA polymerase II-specific"/>
    <property type="evidence" value="ECO:0007669"/>
    <property type="project" value="TreeGrafter"/>
</dbReference>
<keyword evidence="3" id="KW-0479">Metal-binding</keyword>
<dbReference type="SUPFAM" id="SSF57667">
    <property type="entry name" value="beta-beta-alpha zinc fingers"/>
    <property type="match status" value="3"/>
</dbReference>
<comment type="similarity">
    <text evidence="2">Belongs to the krueppel C2H2-type zinc-finger protein family.</text>
</comment>
<dbReference type="PROSITE" id="PS50157">
    <property type="entry name" value="ZINC_FINGER_C2H2_2"/>
    <property type="match status" value="4"/>
</dbReference>
<evidence type="ECO:0000256" key="12">
    <source>
        <dbReference type="SAM" id="MobiDB-lite"/>
    </source>
</evidence>
<dbReference type="InterPro" id="IPR013087">
    <property type="entry name" value="Znf_C2H2_type"/>
</dbReference>
<accession>A0A553MSN3</accession>
<keyword evidence="5 11" id="KW-0863">Zinc-finger</keyword>
<feature type="domain" description="C2H2-type" evidence="13">
    <location>
        <begin position="110"/>
        <end position="137"/>
    </location>
</feature>
<reference evidence="14 15" key="1">
    <citation type="journal article" date="2019" name="Sci. Data">
        <title>Hybrid genome assembly and annotation of Danionella translucida.</title>
        <authorList>
            <person name="Kadobianskyi M."/>
            <person name="Schulze L."/>
            <person name="Schuelke M."/>
            <person name="Judkewitz B."/>
        </authorList>
    </citation>
    <scope>NUCLEOTIDE SEQUENCE [LARGE SCALE GENOMIC DNA]</scope>
    <source>
        <strain evidence="14 15">Bolton</strain>
    </source>
</reference>
<dbReference type="OrthoDB" id="3437960at2759"/>
<feature type="domain" description="C2H2-type" evidence="13">
    <location>
        <begin position="195"/>
        <end position="220"/>
    </location>
</feature>
<evidence type="ECO:0000256" key="9">
    <source>
        <dbReference type="ARBA" id="ARBA00023163"/>
    </source>
</evidence>
<evidence type="ECO:0000256" key="1">
    <source>
        <dbReference type="ARBA" id="ARBA00004123"/>
    </source>
</evidence>
<dbReference type="GO" id="GO:0031519">
    <property type="term" value="C:PcG protein complex"/>
    <property type="evidence" value="ECO:0007669"/>
    <property type="project" value="TreeGrafter"/>
</dbReference>
<evidence type="ECO:0000256" key="4">
    <source>
        <dbReference type="ARBA" id="ARBA00022737"/>
    </source>
</evidence>
<keyword evidence="7" id="KW-0805">Transcription regulation</keyword>
<feature type="domain" description="C2H2-type" evidence="13">
    <location>
        <begin position="138"/>
        <end position="165"/>
    </location>
</feature>
<keyword evidence="10" id="KW-0539">Nucleus</keyword>
<keyword evidence="8" id="KW-0238">DNA-binding</keyword>
<dbReference type="PROSITE" id="PS00028">
    <property type="entry name" value="ZINC_FINGER_C2H2_1"/>
    <property type="match status" value="4"/>
</dbReference>
<dbReference type="STRING" id="623744.A0A553MSN3"/>
<keyword evidence="15" id="KW-1185">Reference proteome</keyword>
<gene>
    <name evidence="14" type="ORF">DNTS_002543</name>
</gene>
<evidence type="ECO:0000259" key="13">
    <source>
        <dbReference type="PROSITE" id="PS50157"/>
    </source>
</evidence>